<dbReference type="InterPro" id="IPR046335">
    <property type="entry name" value="LacI/GalR-like_sensor"/>
</dbReference>
<dbReference type="SUPFAM" id="SSF53822">
    <property type="entry name" value="Periplasmic binding protein-like I"/>
    <property type="match status" value="1"/>
</dbReference>
<accession>A0A8A4TIH2</accession>
<sequence length="362" mass="39979">MSRKRNRTHGNGGTNGTVTMRDVAEHVGMSMMTVSRVLNNESSVREATRERVMAAVKELGYRPNISARNLATSRSYYIGLICDNPSAGYMSELLIGALDRCNQVGYHLVVQSCGSDSLQWAEKMKQQISDSNLDGVIVPPPVCDDERVLDVLKQNEIPHVRISPGTQRAGSPVVFMDDRRAAREVTQHLLDAGHRDIGFICGHPNQESSRLRFQGFSDAFEAMGIPVDEFRVVQGFYSYKSGFVAAERLLSAERPPTAIFASNDDMAAAVYANAQKHNLRIPDELSVVGFDDTPVATIIWPALTTVRQPIAEMARASIDMLVPQLNPGKIRDGEMPVQTELHFDLMLRDSVAKPRVVPTVVE</sequence>
<keyword evidence="6" id="KW-1185">Reference proteome</keyword>
<evidence type="ECO:0000256" key="3">
    <source>
        <dbReference type="ARBA" id="ARBA00023163"/>
    </source>
</evidence>
<gene>
    <name evidence="5" type="ORF">J3U87_29435</name>
</gene>
<dbReference type="Gene3D" id="1.10.260.40">
    <property type="entry name" value="lambda repressor-like DNA-binding domains"/>
    <property type="match status" value="1"/>
</dbReference>
<evidence type="ECO:0000256" key="1">
    <source>
        <dbReference type="ARBA" id="ARBA00023015"/>
    </source>
</evidence>
<keyword evidence="2 5" id="KW-0238">DNA-binding</keyword>
<dbReference type="InterPro" id="IPR010982">
    <property type="entry name" value="Lambda_DNA-bd_dom_sf"/>
</dbReference>
<dbReference type="KEGG" id="scor:J3U87_29435"/>
<dbReference type="GO" id="GO:0000976">
    <property type="term" value="F:transcription cis-regulatory region binding"/>
    <property type="evidence" value="ECO:0007669"/>
    <property type="project" value="TreeGrafter"/>
</dbReference>
<evidence type="ECO:0000256" key="2">
    <source>
        <dbReference type="ARBA" id="ARBA00023125"/>
    </source>
</evidence>
<dbReference type="EMBL" id="CP071793">
    <property type="protein sequence ID" value="QTD49726.1"/>
    <property type="molecule type" value="Genomic_DNA"/>
</dbReference>
<dbReference type="PANTHER" id="PTHR30146:SF153">
    <property type="entry name" value="LACTOSE OPERON REPRESSOR"/>
    <property type="match status" value="1"/>
</dbReference>
<dbReference type="Pfam" id="PF13377">
    <property type="entry name" value="Peripla_BP_3"/>
    <property type="match status" value="1"/>
</dbReference>
<dbReference type="PROSITE" id="PS50932">
    <property type="entry name" value="HTH_LACI_2"/>
    <property type="match status" value="1"/>
</dbReference>
<organism evidence="5 6">
    <name type="scientific">Sulfidibacter corallicola</name>
    <dbReference type="NCBI Taxonomy" id="2818388"/>
    <lineage>
        <taxon>Bacteria</taxon>
        <taxon>Pseudomonadati</taxon>
        <taxon>Acidobacteriota</taxon>
        <taxon>Holophagae</taxon>
        <taxon>Acanthopleuribacterales</taxon>
        <taxon>Acanthopleuribacteraceae</taxon>
        <taxon>Sulfidibacter</taxon>
    </lineage>
</organism>
<evidence type="ECO:0000313" key="5">
    <source>
        <dbReference type="EMBL" id="QTD49726.1"/>
    </source>
</evidence>
<dbReference type="InterPro" id="IPR028082">
    <property type="entry name" value="Peripla_BP_I"/>
</dbReference>
<dbReference type="SUPFAM" id="SSF47413">
    <property type="entry name" value="lambda repressor-like DNA-binding domains"/>
    <property type="match status" value="1"/>
</dbReference>
<dbReference type="GO" id="GO:0003700">
    <property type="term" value="F:DNA-binding transcription factor activity"/>
    <property type="evidence" value="ECO:0007669"/>
    <property type="project" value="TreeGrafter"/>
</dbReference>
<dbReference type="Proteomes" id="UP000663929">
    <property type="component" value="Chromosome"/>
</dbReference>
<dbReference type="CDD" id="cd01545">
    <property type="entry name" value="PBP1_SalR"/>
    <property type="match status" value="1"/>
</dbReference>
<reference evidence="5" key="1">
    <citation type="submission" date="2021-03" db="EMBL/GenBank/DDBJ databases">
        <title>Acanthopleuribacteraceae sp. M133.</title>
        <authorList>
            <person name="Wang G."/>
        </authorList>
    </citation>
    <scope>NUCLEOTIDE SEQUENCE</scope>
    <source>
        <strain evidence="5">M133</strain>
    </source>
</reference>
<name>A0A8A4TIH2_SULCO</name>
<feature type="domain" description="HTH lacI-type" evidence="4">
    <location>
        <begin position="18"/>
        <end position="72"/>
    </location>
</feature>
<dbReference type="PANTHER" id="PTHR30146">
    <property type="entry name" value="LACI-RELATED TRANSCRIPTIONAL REPRESSOR"/>
    <property type="match status" value="1"/>
</dbReference>
<proteinExistence type="predicted"/>
<dbReference type="InterPro" id="IPR000843">
    <property type="entry name" value="HTH_LacI"/>
</dbReference>
<dbReference type="RefSeq" id="WP_237379358.1">
    <property type="nucleotide sequence ID" value="NZ_CP071793.1"/>
</dbReference>
<keyword evidence="1" id="KW-0805">Transcription regulation</keyword>
<dbReference type="Pfam" id="PF00356">
    <property type="entry name" value="LacI"/>
    <property type="match status" value="1"/>
</dbReference>
<dbReference type="SMART" id="SM00354">
    <property type="entry name" value="HTH_LACI"/>
    <property type="match status" value="1"/>
</dbReference>
<protein>
    <submittedName>
        <fullName evidence="5">LacI family DNA-binding transcriptional regulator</fullName>
    </submittedName>
</protein>
<dbReference type="CDD" id="cd01392">
    <property type="entry name" value="HTH_LacI"/>
    <property type="match status" value="1"/>
</dbReference>
<dbReference type="Gene3D" id="3.40.50.2300">
    <property type="match status" value="2"/>
</dbReference>
<evidence type="ECO:0000313" key="6">
    <source>
        <dbReference type="Proteomes" id="UP000663929"/>
    </source>
</evidence>
<dbReference type="AlphaFoldDB" id="A0A8A4TIH2"/>
<keyword evidence="3" id="KW-0804">Transcription</keyword>
<evidence type="ECO:0000259" key="4">
    <source>
        <dbReference type="PROSITE" id="PS50932"/>
    </source>
</evidence>